<sequence length="264" mass="28805">MESLPEVRKPSAPQSPYSKNFSISATKSWLVSGWNDFITDPIPSITFGLVLALISWGVISILYFTNLLYLGLPALSGFLIVGPFFAMGLYEKSRKNSKGEAFSFSDMVRFRPRSSTQIAFAGLMLGLLVLFWLRSADLLYALFFGIKPFPGAMDAFINVFTTPTGWLLLITGTLVGGVFASFAFAISVFAIPMLSITKTDALTAMGISFSMTVKNLPVMVVWGAIVTVGLVMSVLSGLILFVFIFPILGHATWHVYSAFMDVAQ</sequence>
<reference evidence="2 3" key="1">
    <citation type="submission" date="2017-05" db="EMBL/GenBank/DDBJ databases">
        <title>Genome Analysis of Maritalea myrionectae HL2708#5.</title>
        <authorList>
            <consortium name="Cotde Inc.-PKNU"/>
            <person name="Jang D."/>
            <person name="Oh H.-M."/>
        </authorList>
    </citation>
    <scope>NUCLEOTIDE SEQUENCE [LARGE SCALE GENOMIC DNA]</scope>
    <source>
        <strain evidence="2 3">HL2708#5</strain>
        <plasmid evidence="3">phl2708x3</plasmid>
    </source>
</reference>
<dbReference type="AlphaFoldDB" id="A0A2R4MJG0"/>
<evidence type="ECO:0000313" key="3">
    <source>
        <dbReference type="Proteomes" id="UP000258927"/>
    </source>
</evidence>
<keyword evidence="1" id="KW-1133">Transmembrane helix</keyword>
<organism evidence="2 3">
    <name type="scientific">Maritalea myrionectae</name>
    <dbReference type="NCBI Taxonomy" id="454601"/>
    <lineage>
        <taxon>Bacteria</taxon>
        <taxon>Pseudomonadati</taxon>
        <taxon>Pseudomonadota</taxon>
        <taxon>Alphaproteobacteria</taxon>
        <taxon>Hyphomicrobiales</taxon>
        <taxon>Devosiaceae</taxon>
        <taxon>Maritalea</taxon>
    </lineage>
</organism>
<dbReference type="EMBL" id="CP021331">
    <property type="protein sequence ID" value="AVX06094.1"/>
    <property type="molecule type" value="Genomic_DNA"/>
</dbReference>
<evidence type="ECO:0000256" key="1">
    <source>
        <dbReference type="SAM" id="Phobius"/>
    </source>
</evidence>
<accession>A0A2R4MJG0</accession>
<keyword evidence="1" id="KW-0812">Transmembrane</keyword>
<dbReference type="KEGG" id="mmyr:MXMO3_03591"/>
<feature type="transmembrane region" description="Helical" evidence="1">
    <location>
        <begin position="70"/>
        <end position="90"/>
    </location>
</feature>
<keyword evidence="1" id="KW-0472">Membrane</keyword>
<keyword evidence="2" id="KW-0614">Plasmid</keyword>
<feature type="transmembrane region" description="Helical" evidence="1">
    <location>
        <begin position="118"/>
        <end position="146"/>
    </location>
</feature>
<dbReference type="Pfam" id="PF09955">
    <property type="entry name" value="DUF2189"/>
    <property type="match status" value="1"/>
</dbReference>
<feature type="transmembrane region" description="Helical" evidence="1">
    <location>
        <begin position="45"/>
        <end position="64"/>
    </location>
</feature>
<evidence type="ECO:0000313" key="2">
    <source>
        <dbReference type="EMBL" id="AVX06094.1"/>
    </source>
</evidence>
<feature type="transmembrane region" description="Helical" evidence="1">
    <location>
        <begin position="166"/>
        <end position="194"/>
    </location>
</feature>
<name>A0A2R4MJG0_9HYPH</name>
<keyword evidence="3" id="KW-1185">Reference proteome</keyword>
<protein>
    <submittedName>
        <fullName evidence="2">Cu(2+)-exporting ATPase</fullName>
    </submittedName>
</protein>
<geneLocation type="plasmid" evidence="3">
    <name>phl2708x3</name>
</geneLocation>
<dbReference type="InterPro" id="IPR018692">
    <property type="entry name" value="DUF2189"/>
</dbReference>
<feature type="transmembrane region" description="Helical" evidence="1">
    <location>
        <begin position="215"/>
        <end position="248"/>
    </location>
</feature>
<proteinExistence type="predicted"/>
<dbReference type="Proteomes" id="UP000258927">
    <property type="component" value="Plasmid pHL2708X3"/>
</dbReference>
<gene>
    <name evidence="2" type="ORF">MXMO3_03591</name>
</gene>